<reference evidence="2 3" key="1">
    <citation type="submission" date="2014-02" db="EMBL/GenBank/DDBJ databases">
        <authorList>
            <person name="Cornely K.A."/>
            <person name="Jancevski A.V."/>
            <person name="Rogers S.R."/>
            <person name="Scola S.E."/>
            <person name="Pinches R.S."/>
            <person name="Perri C.M."/>
            <person name="Brown M.S."/>
            <person name="Cavedon W.D."/>
            <person name="Dubois H.M."/>
            <person name="Fernando M.A."/>
            <person name="Austriaco N."/>
            <person name="Bradley K.W."/>
            <person name="Clarke D.Q."/>
            <person name="Lewis M.F."/>
            <person name="Barker L.P."/>
            <person name="Bailey C."/>
            <person name="Asai D.J."/>
            <person name="Garber M.L."/>
            <person name="Bowman C.A."/>
            <person name="Russell D.A."/>
            <person name="Pope W.H."/>
            <person name="Jacobs-Sera D."/>
            <person name="Hendrix R.W."/>
            <person name="Hatfull G.F."/>
        </authorList>
    </citation>
    <scope>NUCLEOTIDE SEQUENCE [LARGE SCALE GENOMIC DNA]</scope>
</reference>
<accession>A0A023W6C2</accession>
<name>A0A023W6C2_9CAUD</name>
<dbReference type="RefSeq" id="YP_009032449.1">
    <property type="nucleotide sequence ID" value="NC_024147.1"/>
</dbReference>
<feature type="domain" description="dATP/dGTP diphosphohydrolase N-terminal" evidence="1">
    <location>
        <begin position="104"/>
        <end position="194"/>
    </location>
</feature>
<dbReference type="Pfam" id="PF18909">
    <property type="entry name" value="dGTP_diPhyd_N"/>
    <property type="match status" value="2"/>
</dbReference>
<dbReference type="Proteomes" id="UP000024442">
    <property type="component" value="Segment"/>
</dbReference>
<proteinExistence type="predicted"/>
<dbReference type="OrthoDB" id="7919at10239"/>
<evidence type="ECO:0000313" key="3">
    <source>
        <dbReference type="Proteomes" id="UP000024442"/>
    </source>
</evidence>
<sequence length="210" mass="23990">MSANETMNVSPTGGTKAGNLERYDLIPAGPLQLLAVHAGLVPVGKPGSFAELNEHLWSFWLGEDVDPATDYEHIIAVAWHAFRLVEENVHPPRPWPYDASDERGRRERYDRIPAEPLRMLAEHYGRGARKYADDNWRRGYDWRLSFAALNRHLWQWWAGEEIDAETGSPHLIAVAWHAFTLAEFVEIHPEFDTRLKTLDERAIRAAADDA</sequence>
<feature type="domain" description="dATP/dGTP diphosphohydrolase N-terminal" evidence="1">
    <location>
        <begin position="48"/>
        <end position="88"/>
    </location>
</feature>
<dbReference type="EMBL" id="KJ510412">
    <property type="protein sequence ID" value="AHY26879.1"/>
    <property type="molecule type" value="Genomic_DNA"/>
</dbReference>
<gene>
    <name evidence="2" type="primary">55</name>
    <name evidence="2" type="ORF">PBI_ZOEJ_55</name>
</gene>
<dbReference type="GeneID" id="19488152"/>
<evidence type="ECO:0000313" key="2">
    <source>
        <dbReference type="EMBL" id="AHY26879.1"/>
    </source>
</evidence>
<keyword evidence="3" id="KW-1185">Reference proteome</keyword>
<dbReference type="KEGG" id="vg:19488152"/>
<dbReference type="InterPro" id="IPR044038">
    <property type="entry name" value="dATP/dGTP_diPOhydrolase_N"/>
</dbReference>
<organism evidence="2 3">
    <name type="scientific">Mycobacterium phage ZoeJ</name>
    <dbReference type="NCBI Taxonomy" id="1486427"/>
    <lineage>
        <taxon>Viruses</taxon>
        <taxon>Duplodnaviria</taxon>
        <taxon>Heunggongvirae</taxon>
        <taxon>Uroviricota</taxon>
        <taxon>Caudoviricetes</taxon>
        <taxon>Weiservirinae</taxon>
        <taxon>Timquatrovirus</taxon>
        <taxon>Timquatrovirus zoeJ</taxon>
    </lineage>
</organism>
<evidence type="ECO:0000259" key="1">
    <source>
        <dbReference type="Pfam" id="PF18909"/>
    </source>
</evidence>
<protein>
    <recommendedName>
        <fullName evidence="1">dATP/dGTP diphosphohydrolase N-terminal domain-containing protein</fullName>
    </recommendedName>
</protein>